<organism evidence="2 3">
    <name type="scientific">Entamoeba invadens IP1</name>
    <dbReference type="NCBI Taxonomy" id="370355"/>
    <lineage>
        <taxon>Eukaryota</taxon>
        <taxon>Amoebozoa</taxon>
        <taxon>Evosea</taxon>
        <taxon>Archamoebae</taxon>
        <taxon>Mastigamoebida</taxon>
        <taxon>Entamoebidae</taxon>
        <taxon>Entamoeba</taxon>
    </lineage>
</organism>
<gene>
    <name evidence="2" type="ORF">EIN_033760</name>
</gene>
<name>A0A0A1TYC1_ENTIV</name>
<evidence type="ECO:0000313" key="3">
    <source>
        <dbReference type="Proteomes" id="UP000014680"/>
    </source>
</evidence>
<feature type="region of interest" description="Disordered" evidence="1">
    <location>
        <begin position="48"/>
        <end position="67"/>
    </location>
</feature>
<protein>
    <submittedName>
        <fullName evidence="2">DNA mismatch repair protein mutS</fullName>
    </submittedName>
</protein>
<sequence>MSDFNLSQDIDGFLLSNTTPQNAKSFNVLTVNSPFTSPTLRKQKLGTSDIFDSSNAPTPKQTFTTDFTKGQFTSPLISSGMPTPASALEKTPLLSKLLLNSKPRPVPAQLSPALLCKDVSKSQLRFSQDPSIDSSQNDEVEVTDKKPLISAQLRLPNKPNEFEQPEPPSTFRVLSLSTTNNRLGIATLDIDEGKLELSSMFLDPAECSTLDCYLFQSSASVVITHSKIPPNVLAHLKSKDIELEILPSADFSVDSCVQNFKAIPLGFVKNQQDERSLFISLASYISFEENNELTKAVGGVLAYFRNYIAAQPDELRRNYSIKDISTLQWDRTLLINEQSFSALYIFKKEQHPDVHSKGGSKEGLSLFGCLNKCI</sequence>
<dbReference type="AlphaFoldDB" id="A0A0A1TYC1"/>
<keyword evidence="3" id="KW-1185">Reference proteome</keyword>
<feature type="compositionally biased region" description="Polar residues" evidence="1">
    <location>
        <begin position="50"/>
        <end position="67"/>
    </location>
</feature>
<accession>A0A0A1TYC1</accession>
<dbReference type="GeneID" id="14885457"/>
<dbReference type="RefSeq" id="XP_004185831.1">
    <property type="nucleotide sequence ID" value="XM_004185783.1"/>
</dbReference>
<proteinExistence type="predicted"/>
<dbReference type="KEGG" id="eiv:EIN_033760"/>
<dbReference type="Proteomes" id="UP000014680">
    <property type="component" value="Unassembled WGS sequence"/>
</dbReference>
<dbReference type="OrthoDB" id="29596at2759"/>
<evidence type="ECO:0000313" key="2">
    <source>
        <dbReference type="EMBL" id="ELP86485.1"/>
    </source>
</evidence>
<dbReference type="EMBL" id="KB206969">
    <property type="protein sequence ID" value="ELP86485.1"/>
    <property type="molecule type" value="Genomic_DNA"/>
</dbReference>
<feature type="non-terminal residue" evidence="2">
    <location>
        <position position="1"/>
    </location>
</feature>
<dbReference type="VEuPathDB" id="AmoebaDB:EIN_033760"/>
<evidence type="ECO:0000256" key="1">
    <source>
        <dbReference type="SAM" id="MobiDB-lite"/>
    </source>
</evidence>
<feature type="non-terminal residue" evidence="2">
    <location>
        <position position="374"/>
    </location>
</feature>
<reference evidence="2 3" key="1">
    <citation type="submission" date="2012-10" db="EMBL/GenBank/DDBJ databases">
        <authorList>
            <person name="Zafar N."/>
            <person name="Inman J."/>
            <person name="Hall N."/>
            <person name="Lorenzi H."/>
            <person name="Caler E."/>
        </authorList>
    </citation>
    <scope>NUCLEOTIDE SEQUENCE [LARGE SCALE GENOMIC DNA]</scope>
    <source>
        <strain evidence="2 3">IP1</strain>
    </source>
</reference>